<dbReference type="CDD" id="cd00067">
    <property type="entry name" value="GAL4"/>
    <property type="match status" value="1"/>
</dbReference>
<dbReference type="GO" id="GO:0005634">
    <property type="term" value="C:nucleus"/>
    <property type="evidence" value="ECO:0007669"/>
    <property type="project" value="UniProtKB-SubCell"/>
</dbReference>
<dbReference type="CDD" id="cd12148">
    <property type="entry name" value="fungal_TF_MHR"/>
    <property type="match status" value="1"/>
</dbReference>
<evidence type="ECO:0000313" key="8">
    <source>
        <dbReference type="EMBL" id="ODO05861.1"/>
    </source>
</evidence>
<feature type="region of interest" description="Disordered" evidence="6">
    <location>
        <begin position="50"/>
        <end position="139"/>
    </location>
</feature>
<dbReference type="GO" id="GO:0000981">
    <property type="term" value="F:DNA-binding transcription factor activity, RNA polymerase II-specific"/>
    <property type="evidence" value="ECO:0007669"/>
    <property type="project" value="InterPro"/>
</dbReference>
<organism evidence="8 9">
    <name type="scientific">Cryptococcus amylolentus CBS 6273</name>
    <dbReference type="NCBI Taxonomy" id="1296118"/>
    <lineage>
        <taxon>Eukaryota</taxon>
        <taxon>Fungi</taxon>
        <taxon>Dikarya</taxon>
        <taxon>Basidiomycota</taxon>
        <taxon>Agaricomycotina</taxon>
        <taxon>Tremellomycetes</taxon>
        <taxon>Tremellales</taxon>
        <taxon>Cryptococcaceae</taxon>
        <taxon>Cryptococcus</taxon>
    </lineage>
</organism>
<dbReference type="Pfam" id="PF00172">
    <property type="entry name" value="Zn_clus"/>
    <property type="match status" value="1"/>
</dbReference>
<dbReference type="Pfam" id="PF04082">
    <property type="entry name" value="Fungal_trans"/>
    <property type="match status" value="1"/>
</dbReference>
<evidence type="ECO:0000256" key="2">
    <source>
        <dbReference type="ARBA" id="ARBA00022723"/>
    </source>
</evidence>
<dbReference type="SMART" id="SM00066">
    <property type="entry name" value="GAL4"/>
    <property type="match status" value="1"/>
</dbReference>
<dbReference type="InterPro" id="IPR007219">
    <property type="entry name" value="XnlR_reg_dom"/>
</dbReference>
<dbReference type="EMBL" id="MEKH01000007">
    <property type="protein sequence ID" value="ODO05861.1"/>
    <property type="molecule type" value="Genomic_DNA"/>
</dbReference>
<dbReference type="InterPro" id="IPR036864">
    <property type="entry name" value="Zn2-C6_fun-type_DNA-bd_sf"/>
</dbReference>
<dbReference type="GO" id="GO:0003677">
    <property type="term" value="F:DNA binding"/>
    <property type="evidence" value="ECO:0007669"/>
    <property type="project" value="InterPro"/>
</dbReference>
<dbReference type="SMART" id="SM00906">
    <property type="entry name" value="Fungal_trans"/>
    <property type="match status" value="1"/>
</dbReference>
<protein>
    <recommendedName>
        <fullName evidence="7">Zn(2)-C6 fungal-type domain-containing protein</fullName>
    </recommendedName>
</protein>
<dbReference type="Proteomes" id="UP000095149">
    <property type="component" value="Unassembled WGS sequence"/>
</dbReference>
<comment type="subcellular location">
    <subcellularLocation>
        <location evidence="1">Nucleus</location>
    </subcellularLocation>
</comment>
<evidence type="ECO:0000313" key="9">
    <source>
        <dbReference type="Proteomes" id="UP000095149"/>
    </source>
</evidence>
<dbReference type="PANTHER" id="PTHR47338:SF29">
    <property type="entry name" value="ZN(2)-C6 FUNGAL-TYPE DOMAIN-CONTAINING PROTEIN"/>
    <property type="match status" value="1"/>
</dbReference>
<evidence type="ECO:0000256" key="1">
    <source>
        <dbReference type="ARBA" id="ARBA00004123"/>
    </source>
</evidence>
<dbReference type="InterPro" id="IPR050815">
    <property type="entry name" value="TF_fung"/>
</dbReference>
<keyword evidence="5" id="KW-0539">Nucleus</keyword>
<evidence type="ECO:0000256" key="3">
    <source>
        <dbReference type="ARBA" id="ARBA00023015"/>
    </source>
</evidence>
<dbReference type="OrthoDB" id="39175at2759"/>
<feature type="compositionally biased region" description="Basic and acidic residues" evidence="6">
    <location>
        <begin position="74"/>
        <end position="83"/>
    </location>
</feature>
<evidence type="ECO:0000256" key="4">
    <source>
        <dbReference type="ARBA" id="ARBA00023163"/>
    </source>
</evidence>
<gene>
    <name evidence="8" type="ORF">I350_04922</name>
</gene>
<evidence type="ECO:0000256" key="5">
    <source>
        <dbReference type="ARBA" id="ARBA00023242"/>
    </source>
</evidence>
<feature type="region of interest" description="Disordered" evidence="6">
    <location>
        <begin position="226"/>
        <end position="253"/>
    </location>
</feature>
<sequence length="1023" mass="112125">MSSIDGDPHSPHSPHSPHFPTTLVLSRNAACHQCRKRKLKCDAQKPVCGNCAKPRVRGSRPSNGDSPQDPIKCTWDRPKEPSARTKRRRELAKRQAMEADDKNMKNDQSGNAKGGKAKKTRLNEPEGRDDPGRFALDDTAATSYFPGSSIRDGLARRPNLDDADYHRNGAEEYTYRHPPFSIGMMGDIPFYPEGSPRDGRAHQVQGDEGDSLRPWASLNGSIDSAVRLEPSDGSTRSFTDLNGHTDSVPNTTSGDMDEALGVFWPDWPRALPMPAVVDHAVRVFFDKVPTLPKMLNKSQLLQNISRSPSHPNFPSTSLLHSILAITANFISETSLSSPSYFPVGTPSQAHTHPIEDFDISDHITNRSVQPQHPSRGLDKKLSPVTSMARFQLWHRRKAFETFYHYVDKGEKLVQCLQAQIIATTVDQYNAWWTDVWIETGSCVRVATPLRLHESPHVPDSSLQKFAHLLLAPAKTAMDQAERDRTWWMTYLLERSVTASTSWPTALIDDEITVELPVLQSTFDAGYGDLYGTQTLHAPDCLTHHPPKHRDSLCFLIKSIKLLSEVNVFFRKYSRGSHSLAGYVTNPTFRILLSQINSFRMSFPPEYRRPTQNISGGGANALDRDLIMALWVTHSAIMALGEPLITKDSWMDEGARVTLSAIRATLSLLYDVTSTSFDLSLFPPFAPFVWSMTCRGLIRFMGTAMQSGDMVSAAVFRSEVEVFRLAMKRYGERFPVGNRHLKVVDDFLETTESKGEDPGHGTRFQCKCELIIKCGREVGASIIEELSPSNTTSTSMVTPEAALSESSTSDARMSTAASAFASAMGGVRVREVPPVEDGAIGEGISALASSGSALAGSTEDGGTHGVGTTVGSFKQPRPVPSYPGSGPHPEHLRRLPSLTSFFPPSLAPDPNVSTPVPHGDTTSPHNQPSPPIFDANTLWSAPPYLANLHSSSNMFSANSFMNGAGPNESSHINPTSPAFVSNNTLQDGTSWDISSFSFDVNNVAGMFEGSGATFDGRDYGFGTM</sequence>
<dbReference type="SUPFAM" id="SSF57701">
    <property type="entry name" value="Zn2/Cys6 DNA-binding domain"/>
    <property type="match status" value="1"/>
</dbReference>
<reference evidence="8 9" key="1">
    <citation type="submission" date="2016-06" db="EMBL/GenBank/DDBJ databases">
        <title>Evolution of pathogenesis and genome organization in the Tremellales.</title>
        <authorList>
            <person name="Cuomo C."/>
            <person name="Litvintseva A."/>
            <person name="Heitman J."/>
            <person name="Chen Y."/>
            <person name="Sun S."/>
            <person name="Springer D."/>
            <person name="Dromer F."/>
            <person name="Young S."/>
            <person name="Zeng Q."/>
            <person name="Chapman S."/>
            <person name="Gujja S."/>
            <person name="Saif S."/>
            <person name="Birren B."/>
        </authorList>
    </citation>
    <scope>NUCLEOTIDE SEQUENCE [LARGE SCALE GENOMIC DNA]</scope>
    <source>
        <strain evidence="8 9">CBS 6273</strain>
    </source>
</reference>
<feature type="compositionally biased region" description="Polar residues" evidence="6">
    <location>
        <begin position="786"/>
        <end position="796"/>
    </location>
</feature>
<dbReference type="Gene3D" id="4.10.240.10">
    <property type="entry name" value="Zn(2)-C6 fungal-type DNA-binding domain"/>
    <property type="match status" value="1"/>
</dbReference>
<dbReference type="PROSITE" id="PS50048">
    <property type="entry name" value="ZN2_CY6_FUNGAL_2"/>
    <property type="match status" value="1"/>
</dbReference>
<dbReference type="InterPro" id="IPR001138">
    <property type="entry name" value="Zn2Cys6_DnaBD"/>
</dbReference>
<evidence type="ECO:0000256" key="6">
    <source>
        <dbReference type="SAM" id="MobiDB-lite"/>
    </source>
</evidence>
<name>A0A1E3JYK1_9TREE</name>
<dbReference type="GO" id="GO:0008270">
    <property type="term" value="F:zinc ion binding"/>
    <property type="evidence" value="ECO:0007669"/>
    <property type="project" value="InterPro"/>
</dbReference>
<feature type="compositionally biased region" description="Basic and acidic residues" evidence="6">
    <location>
        <begin position="92"/>
        <end position="105"/>
    </location>
</feature>
<keyword evidence="3" id="KW-0805">Transcription regulation</keyword>
<evidence type="ECO:0000259" key="7">
    <source>
        <dbReference type="PROSITE" id="PS50048"/>
    </source>
</evidence>
<feature type="region of interest" description="Disordered" evidence="6">
    <location>
        <begin position="1"/>
        <end position="20"/>
    </location>
</feature>
<proteinExistence type="predicted"/>
<accession>A0A1E3JYK1</accession>
<feature type="domain" description="Zn(2)-C6 fungal-type" evidence="7">
    <location>
        <begin position="30"/>
        <end position="75"/>
    </location>
</feature>
<dbReference type="AlphaFoldDB" id="A0A1E3JYK1"/>
<feature type="compositionally biased region" description="Polar residues" evidence="6">
    <location>
        <begin position="232"/>
        <end position="253"/>
    </location>
</feature>
<feature type="compositionally biased region" description="Basic and acidic residues" evidence="6">
    <location>
        <begin position="121"/>
        <end position="136"/>
    </location>
</feature>
<comment type="caution">
    <text evidence="8">The sequence shown here is derived from an EMBL/GenBank/DDBJ whole genome shotgun (WGS) entry which is preliminary data.</text>
</comment>
<feature type="region of interest" description="Disordered" evidence="6">
    <location>
        <begin position="786"/>
        <end position="810"/>
    </location>
</feature>
<feature type="region of interest" description="Disordered" evidence="6">
    <location>
        <begin position="196"/>
        <end position="215"/>
    </location>
</feature>
<feature type="region of interest" description="Disordered" evidence="6">
    <location>
        <begin position="850"/>
        <end position="930"/>
    </location>
</feature>
<keyword evidence="4" id="KW-0804">Transcription</keyword>
<dbReference type="PANTHER" id="PTHR47338">
    <property type="entry name" value="ZN(II)2CYS6 TRANSCRIPTION FACTOR (EUROFUNG)-RELATED"/>
    <property type="match status" value="1"/>
</dbReference>
<feature type="compositionally biased region" description="Basic and acidic residues" evidence="6">
    <location>
        <begin position="1"/>
        <end position="10"/>
    </location>
</feature>
<dbReference type="GO" id="GO:0006351">
    <property type="term" value="P:DNA-templated transcription"/>
    <property type="evidence" value="ECO:0007669"/>
    <property type="project" value="InterPro"/>
</dbReference>
<keyword evidence="2" id="KW-0479">Metal-binding</keyword>